<proteinExistence type="predicted"/>
<name>Q6IKD3_DROME</name>
<evidence type="ECO:0000313" key="1">
    <source>
        <dbReference type="EMBL" id="DAA03939.1"/>
    </source>
</evidence>
<sequence length="143" mass="16434">MWNGWLKLQRSAMKFFIYNSMTFHSGLWTGRGKLQDAANKRAPSGATDDTFMQRPLVGLHQGAWLRMRLPCAWVNRGWDGRAMSSARRIPEQAAQDSAARCEREPYIHIPFNNAGVQWMREGGWVAGWWLLPFIGFAFKPNFS</sequence>
<dbReference type="AlphaFoldDB" id="Q6IKD3"/>
<protein>
    <submittedName>
        <fullName evidence="1">HDC12791</fullName>
    </submittedName>
</protein>
<accession>Q6IKD3</accession>
<reference evidence="1" key="1">
    <citation type="journal article" date="2003" name="Genome Biol.">
        <title>An integrated gene annotation and transcriptional profiling approach towards the full gene content of the Drosophila genome.</title>
        <authorList>
            <person name="Hild M."/>
            <person name="Beckmann B."/>
            <person name="Haas S.A."/>
            <person name="Koch B."/>
            <person name="Solovyev V."/>
            <person name="Busold C."/>
            <person name="Fellenberg K."/>
            <person name="Boutros M."/>
            <person name="Vingron M."/>
            <person name="Sauer F."/>
            <person name="Hoheisel J.D."/>
            <person name="Paro R."/>
        </authorList>
    </citation>
    <scope>NUCLEOTIDE SEQUENCE</scope>
</reference>
<organism evidence="1">
    <name type="scientific">Drosophila melanogaster</name>
    <name type="common">Fruit fly</name>
    <dbReference type="NCBI Taxonomy" id="7227"/>
    <lineage>
        <taxon>Eukaryota</taxon>
        <taxon>Metazoa</taxon>
        <taxon>Ecdysozoa</taxon>
        <taxon>Arthropoda</taxon>
        <taxon>Hexapoda</taxon>
        <taxon>Insecta</taxon>
        <taxon>Pterygota</taxon>
        <taxon>Neoptera</taxon>
        <taxon>Endopterygota</taxon>
        <taxon>Diptera</taxon>
        <taxon>Brachycera</taxon>
        <taxon>Muscomorpha</taxon>
        <taxon>Ephydroidea</taxon>
        <taxon>Drosophilidae</taxon>
        <taxon>Drosophila</taxon>
        <taxon>Sophophora</taxon>
    </lineage>
</organism>
<gene>
    <name evidence="1" type="ORF">HDC12791</name>
</gene>
<dbReference type="EMBL" id="BK002433">
    <property type="protein sequence ID" value="DAA03939.1"/>
    <property type="molecule type" value="Genomic_DNA"/>
</dbReference>